<feature type="compositionally biased region" description="Polar residues" evidence="1">
    <location>
        <begin position="85"/>
        <end position="111"/>
    </location>
</feature>
<evidence type="ECO:0000313" key="4">
    <source>
        <dbReference type="Proteomes" id="UP000006727"/>
    </source>
</evidence>
<dbReference type="EMBL" id="ABEU02000021">
    <property type="status" value="NOT_ANNOTATED_CDS"/>
    <property type="molecule type" value="Genomic_DNA"/>
</dbReference>
<reference evidence="3 4" key="2">
    <citation type="journal article" date="2018" name="Plant J.">
        <title>The Physcomitrella patens chromosome-scale assembly reveals moss genome structure and evolution.</title>
        <authorList>
            <person name="Lang D."/>
            <person name="Ullrich K.K."/>
            <person name="Murat F."/>
            <person name="Fuchs J."/>
            <person name="Jenkins J."/>
            <person name="Haas F.B."/>
            <person name="Piednoel M."/>
            <person name="Gundlach H."/>
            <person name="Van Bel M."/>
            <person name="Meyberg R."/>
            <person name="Vives C."/>
            <person name="Morata J."/>
            <person name="Symeonidi A."/>
            <person name="Hiss M."/>
            <person name="Muchero W."/>
            <person name="Kamisugi Y."/>
            <person name="Saleh O."/>
            <person name="Blanc G."/>
            <person name="Decker E.L."/>
            <person name="van Gessel N."/>
            <person name="Grimwood J."/>
            <person name="Hayes R.D."/>
            <person name="Graham S.W."/>
            <person name="Gunter L.E."/>
            <person name="McDaniel S.F."/>
            <person name="Hoernstein S.N.W."/>
            <person name="Larsson A."/>
            <person name="Li F.W."/>
            <person name="Perroud P.F."/>
            <person name="Phillips J."/>
            <person name="Ranjan P."/>
            <person name="Rokshar D.S."/>
            <person name="Rothfels C.J."/>
            <person name="Schneider L."/>
            <person name="Shu S."/>
            <person name="Stevenson D.W."/>
            <person name="Thummler F."/>
            <person name="Tillich M."/>
            <person name="Villarreal Aguilar J.C."/>
            <person name="Widiez T."/>
            <person name="Wong G.K."/>
            <person name="Wymore A."/>
            <person name="Zhang Y."/>
            <person name="Zimmer A.D."/>
            <person name="Quatrano R.S."/>
            <person name="Mayer K.F.X."/>
            <person name="Goodstein D."/>
            <person name="Casacuberta J.M."/>
            <person name="Vandepoele K."/>
            <person name="Reski R."/>
            <person name="Cuming A.C."/>
            <person name="Tuskan G.A."/>
            <person name="Maumus F."/>
            <person name="Salse J."/>
            <person name="Schmutz J."/>
            <person name="Rensing S.A."/>
        </authorList>
    </citation>
    <scope>NUCLEOTIDE SEQUENCE [LARGE SCALE GENOMIC DNA]</scope>
    <source>
        <strain evidence="3 4">cv. Gransden 2004</strain>
    </source>
</reference>
<organism evidence="3 4">
    <name type="scientific">Physcomitrium patens</name>
    <name type="common">Spreading-leaved earth moss</name>
    <name type="synonym">Physcomitrella patens</name>
    <dbReference type="NCBI Taxonomy" id="3218"/>
    <lineage>
        <taxon>Eukaryota</taxon>
        <taxon>Viridiplantae</taxon>
        <taxon>Streptophyta</taxon>
        <taxon>Embryophyta</taxon>
        <taxon>Bryophyta</taxon>
        <taxon>Bryophytina</taxon>
        <taxon>Bryopsida</taxon>
        <taxon>Funariidae</taxon>
        <taxon>Funariales</taxon>
        <taxon>Funariaceae</taxon>
        <taxon>Physcomitrium</taxon>
    </lineage>
</organism>
<dbReference type="Proteomes" id="UP000006727">
    <property type="component" value="Chromosome 21"/>
</dbReference>
<dbReference type="Pfam" id="PF24928">
    <property type="entry name" value="DUF7748"/>
    <property type="match status" value="1"/>
</dbReference>
<dbReference type="EnsemblPlants" id="Pp3c21_11620V3.3">
    <property type="protein sequence ID" value="Pp3c21_11620V3.3"/>
    <property type="gene ID" value="Pp3c21_11620"/>
</dbReference>
<sequence length="145" mass="15629">MGPTEIINKTSQSVTFKVGNNSVFTDLSVLKPGDSYKVYVDPNATYQEYYMGKDRTGGVLLISSDDCIDNKSITIVEEANGSYTLQKQSRASNANRSGSPAVSAADSNSSRDSTHCGTECVQMATYPRIRFSVVPQVVDTAVQSP</sequence>
<feature type="region of interest" description="Disordered" evidence="1">
    <location>
        <begin position="85"/>
        <end position="116"/>
    </location>
</feature>
<evidence type="ECO:0000259" key="2">
    <source>
        <dbReference type="Pfam" id="PF24928"/>
    </source>
</evidence>
<name>A0A7I4C4C5_PHYPA</name>
<dbReference type="PANTHER" id="PTHR48468">
    <property type="entry name" value="PLASTOCYANIN-LIKE DOMAIN-CONTAINING PROTEIN"/>
    <property type="match status" value="1"/>
</dbReference>
<dbReference type="InterPro" id="IPR056650">
    <property type="entry name" value="DUF7748"/>
</dbReference>
<keyword evidence="4" id="KW-1185">Reference proteome</keyword>
<reference evidence="3" key="3">
    <citation type="submission" date="2020-12" db="UniProtKB">
        <authorList>
            <consortium name="EnsemblPlants"/>
        </authorList>
    </citation>
    <scope>IDENTIFICATION</scope>
</reference>
<proteinExistence type="predicted"/>
<evidence type="ECO:0000256" key="1">
    <source>
        <dbReference type="SAM" id="MobiDB-lite"/>
    </source>
</evidence>
<reference evidence="3 4" key="1">
    <citation type="journal article" date="2008" name="Science">
        <title>The Physcomitrella genome reveals evolutionary insights into the conquest of land by plants.</title>
        <authorList>
            <person name="Rensing S."/>
            <person name="Lang D."/>
            <person name="Zimmer A."/>
            <person name="Terry A."/>
            <person name="Salamov A."/>
            <person name="Shapiro H."/>
            <person name="Nishiyama T."/>
            <person name="Perroud P.-F."/>
            <person name="Lindquist E."/>
            <person name="Kamisugi Y."/>
            <person name="Tanahashi T."/>
            <person name="Sakakibara K."/>
            <person name="Fujita T."/>
            <person name="Oishi K."/>
            <person name="Shin-I T."/>
            <person name="Kuroki Y."/>
            <person name="Toyoda A."/>
            <person name="Suzuki Y."/>
            <person name="Hashimoto A."/>
            <person name="Yamaguchi K."/>
            <person name="Sugano A."/>
            <person name="Kohara Y."/>
            <person name="Fujiyama A."/>
            <person name="Anterola A."/>
            <person name="Aoki S."/>
            <person name="Ashton N."/>
            <person name="Barbazuk W.B."/>
            <person name="Barker E."/>
            <person name="Bennetzen J."/>
            <person name="Bezanilla M."/>
            <person name="Blankenship R."/>
            <person name="Cho S.H."/>
            <person name="Dutcher S."/>
            <person name="Estelle M."/>
            <person name="Fawcett J.A."/>
            <person name="Gundlach H."/>
            <person name="Hanada K."/>
            <person name="Heyl A."/>
            <person name="Hicks K.A."/>
            <person name="Hugh J."/>
            <person name="Lohr M."/>
            <person name="Mayer K."/>
            <person name="Melkozernov A."/>
            <person name="Murata T."/>
            <person name="Nelson D."/>
            <person name="Pils B."/>
            <person name="Prigge M."/>
            <person name="Reiss B."/>
            <person name="Renner T."/>
            <person name="Rombauts S."/>
            <person name="Rushton P."/>
            <person name="Sanderfoot A."/>
            <person name="Schween G."/>
            <person name="Shiu S.-H."/>
            <person name="Stueber K."/>
            <person name="Theodoulou F.L."/>
            <person name="Tu H."/>
            <person name="Van de Peer Y."/>
            <person name="Verrier P.J."/>
            <person name="Waters E."/>
            <person name="Wood A."/>
            <person name="Yang L."/>
            <person name="Cove D."/>
            <person name="Cuming A."/>
            <person name="Hasebe M."/>
            <person name="Lucas S."/>
            <person name="Mishler D.B."/>
            <person name="Reski R."/>
            <person name="Grigoriev I."/>
            <person name="Quatrano R.S."/>
            <person name="Boore J.L."/>
        </authorList>
    </citation>
    <scope>NUCLEOTIDE SEQUENCE [LARGE SCALE GENOMIC DNA]</scope>
    <source>
        <strain evidence="3 4">cv. Gransden 2004</strain>
    </source>
</reference>
<dbReference type="AlphaFoldDB" id="A0A7I4C4C5"/>
<feature type="domain" description="DUF7748" evidence="2">
    <location>
        <begin position="4"/>
        <end position="90"/>
    </location>
</feature>
<protein>
    <recommendedName>
        <fullName evidence="2">DUF7748 domain-containing protein</fullName>
    </recommendedName>
</protein>
<accession>A0A7I4C4C5</accession>
<dbReference type="PANTHER" id="PTHR48468:SF1">
    <property type="entry name" value="PLASTOCYANIN-LIKE DOMAIN-CONTAINING PROTEIN"/>
    <property type="match status" value="1"/>
</dbReference>
<dbReference type="Gramene" id="Pp3c21_11620V3.3">
    <property type="protein sequence ID" value="Pp3c21_11620V3.3"/>
    <property type="gene ID" value="Pp3c21_11620"/>
</dbReference>
<dbReference type="InParanoid" id="A0A7I4C4C5"/>
<evidence type="ECO:0000313" key="3">
    <source>
        <dbReference type="EnsemblPlants" id="Pp3c21_11620V3.3"/>
    </source>
</evidence>